<comment type="subunit">
    <text evidence="4">Oligomeric complex composed of two heavy chains and two light chains.</text>
</comment>
<feature type="repeat" description="TPR" evidence="3">
    <location>
        <begin position="114"/>
        <end position="147"/>
    </location>
</feature>
<comment type="similarity">
    <text evidence="4">Belongs to the kinesin light chain family.</text>
</comment>
<feature type="repeat" description="TPR" evidence="3">
    <location>
        <begin position="30"/>
        <end position="63"/>
    </location>
</feature>
<dbReference type="SUPFAM" id="SSF48452">
    <property type="entry name" value="TPR-like"/>
    <property type="match status" value="1"/>
</dbReference>
<dbReference type="PROSITE" id="PS50293">
    <property type="entry name" value="TPR_REGION"/>
    <property type="match status" value="4"/>
</dbReference>
<dbReference type="InterPro" id="IPR011990">
    <property type="entry name" value="TPR-like_helical_dom_sf"/>
</dbReference>
<proteinExistence type="inferred from homology"/>
<organism evidence="5 6">
    <name type="scientific">Rotaria sordida</name>
    <dbReference type="NCBI Taxonomy" id="392033"/>
    <lineage>
        <taxon>Eukaryota</taxon>
        <taxon>Metazoa</taxon>
        <taxon>Spiralia</taxon>
        <taxon>Gnathifera</taxon>
        <taxon>Rotifera</taxon>
        <taxon>Eurotatoria</taxon>
        <taxon>Bdelloidea</taxon>
        <taxon>Philodinida</taxon>
        <taxon>Philodinidae</taxon>
        <taxon>Rotaria</taxon>
    </lineage>
</organism>
<evidence type="ECO:0000256" key="1">
    <source>
        <dbReference type="ARBA" id="ARBA00022737"/>
    </source>
</evidence>
<keyword evidence="4" id="KW-0963">Cytoplasm</keyword>
<dbReference type="PANTHER" id="PTHR45641">
    <property type="entry name" value="TETRATRICOPEPTIDE REPEAT PROTEIN (AFU_ORTHOLOGUE AFUA_6G03870)"/>
    <property type="match status" value="1"/>
</dbReference>
<gene>
    <name evidence="5" type="ORF">JXQ802_LOCUS49086</name>
</gene>
<dbReference type="AlphaFoldDB" id="A0A816BBP3"/>
<dbReference type="Pfam" id="PF13424">
    <property type="entry name" value="TPR_12"/>
    <property type="match status" value="2"/>
</dbReference>
<evidence type="ECO:0000256" key="4">
    <source>
        <dbReference type="RuleBase" id="RU367020"/>
    </source>
</evidence>
<reference evidence="5" key="1">
    <citation type="submission" date="2021-02" db="EMBL/GenBank/DDBJ databases">
        <authorList>
            <person name="Nowell W R."/>
        </authorList>
    </citation>
    <scope>NUCLEOTIDE SEQUENCE</scope>
</reference>
<dbReference type="PROSITE" id="PS50005">
    <property type="entry name" value="TPR"/>
    <property type="match status" value="4"/>
</dbReference>
<keyword evidence="4" id="KW-0206">Cytoskeleton</keyword>
<accession>A0A816BBP3</accession>
<keyword evidence="4" id="KW-0493">Microtubule</keyword>
<dbReference type="InterPro" id="IPR019734">
    <property type="entry name" value="TPR_rpt"/>
</dbReference>
<name>A0A816BBP3_9BILA</name>
<dbReference type="SMART" id="SM00028">
    <property type="entry name" value="TPR"/>
    <property type="match status" value="4"/>
</dbReference>
<keyword evidence="2 3" id="KW-0802">TPR repeat</keyword>
<keyword evidence="4" id="KW-0505">Motor protein</keyword>
<dbReference type="Proteomes" id="UP000663870">
    <property type="component" value="Unassembled WGS sequence"/>
</dbReference>
<dbReference type="Gene3D" id="1.25.40.10">
    <property type="entry name" value="Tetratricopeptide repeat domain"/>
    <property type="match status" value="2"/>
</dbReference>
<dbReference type="EMBL" id="CAJNOL010005663">
    <property type="protein sequence ID" value="CAF1608192.1"/>
    <property type="molecule type" value="Genomic_DNA"/>
</dbReference>
<sequence>MGEYSKALSSYERSLEIRKIALPPNHPDLAASHNNIGNVYTNMGEYSKALSSYERALEIQKIALPPNHPFLAGSYNNIGMVYDNMGEYSKALSSYERSLEIKKIALPPNHPDLAQSYNNIGLVYNNMGEYSKALSYYEKDLEISLKALPPNHPDLATSYNNIGMVYDNMGEYSKALKYYEKALQIKKIALSSGHPSTACTERNIEIVKKKMNLSCPIQSICYPMIMARFLMINVIDQLFEHYNQNHSKILMIGYLKLNIKKFQSSSRKSQRSITRTRNIGTNEQHLSIKNDKDSSIISNTNKDTKVNFERLLSTTLFSIKSVHFLTHIIHQLEMIEETMTDYDTSSHFIYSIAKFLVMLSHDTLHSKQVI</sequence>
<dbReference type="GO" id="GO:0005874">
    <property type="term" value="C:microtubule"/>
    <property type="evidence" value="ECO:0007669"/>
    <property type="project" value="UniProtKB-UniRule"/>
</dbReference>
<evidence type="ECO:0000313" key="6">
    <source>
        <dbReference type="Proteomes" id="UP000663870"/>
    </source>
</evidence>
<evidence type="ECO:0000256" key="2">
    <source>
        <dbReference type="ARBA" id="ARBA00022803"/>
    </source>
</evidence>
<evidence type="ECO:0000313" key="5">
    <source>
        <dbReference type="EMBL" id="CAF1608192.1"/>
    </source>
</evidence>
<evidence type="ECO:0000256" key="3">
    <source>
        <dbReference type="PROSITE-ProRule" id="PRU00339"/>
    </source>
</evidence>
<keyword evidence="6" id="KW-1185">Reference proteome</keyword>
<comment type="caution">
    <text evidence="5">The sequence shown here is derived from an EMBL/GenBank/DDBJ whole genome shotgun (WGS) entry which is preliminary data.</text>
</comment>
<feature type="repeat" description="TPR" evidence="3">
    <location>
        <begin position="156"/>
        <end position="189"/>
    </location>
</feature>
<dbReference type="GO" id="GO:0005871">
    <property type="term" value="C:kinesin complex"/>
    <property type="evidence" value="ECO:0007669"/>
    <property type="project" value="UniProtKB-UniRule"/>
</dbReference>
<comment type="function">
    <text evidence="4">Kinesin is a microtubule-associated force-producing protein that play a role in organelle transport.</text>
</comment>
<feature type="repeat" description="TPR" evidence="3">
    <location>
        <begin position="72"/>
        <end position="105"/>
    </location>
</feature>
<keyword evidence="1" id="KW-0677">Repeat</keyword>
<comment type="subcellular location">
    <subcellularLocation>
        <location evidence="4">Cytoplasm</location>
        <location evidence="4">Cytoskeleton</location>
    </subcellularLocation>
</comment>
<dbReference type="PRINTS" id="PR00381">
    <property type="entry name" value="KINESINLIGHT"/>
</dbReference>
<dbReference type="PANTHER" id="PTHR45641:SF1">
    <property type="entry name" value="AAA+ ATPASE DOMAIN-CONTAINING PROTEIN"/>
    <property type="match status" value="1"/>
</dbReference>
<protein>
    <recommendedName>
        <fullName evidence="4">Kinesin light chain</fullName>
    </recommendedName>
</protein>